<sequence length="98" mass="11529">MSKENKKRPEMDDEQFIHDAKYFAAVEAFDKYGKDKPSDADIARIKMTWYVHFNGQYKAVFRVKGDDARLIDVTTSEGNEAYAAVFHTYVYNKDEKYR</sequence>
<proteinExistence type="predicted"/>
<reference evidence="1 2" key="1">
    <citation type="submission" date="2018-12" db="EMBL/GenBank/DDBJ databases">
        <authorList>
            <person name="Meng J."/>
        </authorList>
    </citation>
    <scope>NUCLEOTIDE SEQUENCE [LARGE SCALE GENOMIC DNA]</scope>
    <source>
        <strain evidence="1 2">HT111-2</strain>
    </source>
</reference>
<keyword evidence="2" id="KW-1185">Reference proteome</keyword>
<name>A0A437STE8_9LACO</name>
<evidence type="ECO:0000313" key="1">
    <source>
        <dbReference type="EMBL" id="RVU70175.1"/>
    </source>
</evidence>
<gene>
    <name evidence="1" type="ORF">EJK17_09085</name>
</gene>
<dbReference type="RefSeq" id="WP_127796373.1">
    <property type="nucleotide sequence ID" value="NZ_ML136896.1"/>
</dbReference>
<protein>
    <submittedName>
        <fullName evidence="1">Uncharacterized protein</fullName>
    </submittedName>
</protein>
<organism evidence="1 2">
    <name type="scientific">Lactobacillus xujianguonis</name>
    <dbReference type="NCBI Taxonomy" id="2495899"/>
    <lineage>
        <taxon>Bacteria</taxon>
        <taxon>Bacillati</taxon>
        <taxon>Bacillota</taxon>
        <taxon>Bacilli</taxon>
        <taxon>Lactobacillales</taxon>
        <taxon>Lactobacillaceae</taxon>
        <taxon>Lactobacillus</taxon>
    </lineage>
</organism>
<evidence type="ECO:0000313" key="2">
    <source>
        <dbReference type="Proteomes" id="UP000288291"/>
    </source>
</evidence>
<dbReference type="EMBL" id="RXIA01000028">
    <property type="protein sequence ID" value="RVU70175.1"/>
    <property type="molecule type" value="Genomic_DNA"/>
</dbReference>
<comment type="caution">
    <text evidence="1">The sequence shown here is derived from an EMBL/GenBank/DDBJ whole genome shotgun (WGS) entry which is preliminary data.</text>
</comment>
<dbReference type="Proteomes" id="UP000288291">
    <property type="component" value="Unassembled WGS sequence"/>
</dbReference>
<accession>A0A437STE8</accession>
<dbReference type="AlphaFoldDB" id="A0A437STE8"/>